<reference evidence="3 4" key="1">
    <citation type="submission" date="2016-08" db="EMBL/GenBank/DDBJ databases">
        <title>Genome-based comparison of Moorella thermoacetic strains.</title>
        <authorList>
            <person name="Poehlein A."/>
            <person name="Bengelsdorf F.R."/>
            <person name="Esser C."/>
            <person name="Duerre P."/>
            <person name="Daniel R."/>
        </authorList>
    </citation>
    <scope>NUCLEOTIDE SEQUENCE [LARGE SCALE GENOMIC DNA]</scope>
    <source>
        <strain evidence="3 4">DSM 11768</strain>
    </source>
</reference>
<protein>
    <submittedName>
        <fullName evidence="3">3-methylitaconate isomerase</fullName>
        <ecNumber evidence="3">5.3.3.6</ecNumber>
    </submittedName>
</protein>
<organism evidence="3 4">
    <name type="scientific">Neomoorella thermoacetica</name>
    <name type="common">Clostridium thermoaceticum</name>
    <dbReference type="NCBI Taxonomy" id="1525"/>
    <lineage>
        <taxon>Bacteria</taxon>
        <taxon>Bacillati</taxon>
        <taxon>Bacillota</taxon>
        <taxon>Clostridia</taxon>
        <taxon>Neomoorellales</taxon>
        <taxon>Neomoorellaceae</taxon>
        <taxon>Neomoorella</taxon>
    </lineage>
</organism>
<evidence type="ECO:0000313" key="3">
    <source>
        <dbReference type="EMBL" id="OIQ07801.1"/>
    </source>
</evidence>
<dbReference type="InterPro" id="IPR007400">
    <property type="entry name" value="PrpF-like"/>
</dbReference>
<dbReference type="PANTHER" id="PTHR43709:SF2">
    <property type="entry name" value="DUF453 DOMAIN PROTEIN (AFU_ORTHOLOGUE AFUA_6G00360)"/>
    <property type="match status" value="1"/>
</dbReference>
<dbReference type="Pfam" id="PF04303">
    <property type="entry name" value="PrpF"/>
    <property type="match status" value="1"/>
</dbReference>
<evidence type="ECO:0000256" key="1">
    <source>
        <dbReference type="ARBA" id="ARBA00007673"/>
    </source>
</evidence>
<evidence type="ECO:0000256" key="2">
    <source>
        <dbReference type="ARBA" id="ARBA00023235"/>
    </source>
</evidence>
<evidence type="ECO:0000313" key="4">
    <source>
        <dbReference type="Proteomes" id="UP000182743"/>
    </source>
</evidence>
<dbReference type="AlphaFoldDB" id="A0A1J5NKL8"/>
<proteinExistence type="inferred from homology"/>
<name>A0A1J5NKL8_NEOTH</name>
<dbReference type="EC" id="5.3.3.6" evidence="3"/>
<accession>A0A1J5NKL8</accession>
<comment type="caution">
    <text evidence="3">The sequence shown here is derived from an EMBL/GenBank/DDBJ whole genome shotgun (WGS) entry which is preliminary data.</text>
</comment>
<dbReference type="SUPFAM" id="SSF54506">
    <property type="entry name" value="Diaminopimelate epimerase-like"/>
    <property type="match status" value="2"/>
</dbReference>
<gene>
    <name evidence="3" type="primary">mii</name>
    <name evidence="3" type="ORF">MOOR_25750</name>
</gene>
<dbReference type="PANTHER" id="PTHR43709">
    <property type="entry name" value="ACONITATE ISOMERASE-RELATED"/>
    <property type="match status" value="1"/>
</dbReference>
<comment type="similarity">
    <text evidence="1">Belongs to the PrpF family.</text>
</comment>
<dbReference type="RefSeq" id="WP_071521512.1">
    <property type="nucleotide sequence ID" value="NZ_CP136416.1"/>
</dbReference>
<dbReference type="GO" id="GO:0050100">
    <property type="term" value="F:methylitaconate delta-isomerase activity"/>
    <property type="evidence" value="ECO:0007669"/>
    <property type="project" value="UniProtKB-EC"/>
</dbReference>
<dbReference type="Gene3D" id="3.10.310.10">
    <property type="entry name" value="Diaminopimelate Epimerase, Chain A, domain 1"/>
    <property type="match status" value="2"/>
</dbReference>
<sequence length="384" mass="40886">MSEMLRVRCAILRGGTSKGIFLHENDLPRDRVLRDRMILAIFGSPDVRQIDGLGGADPLTSKLAIIGPSSRPDADVDYTFGQVSIKEPLIDYSGNCGNISAAVGPFAIDEGLVRAQEPVTYVRIHNTNTGKIIVAEVPVQNGKARVMGDYQIDGVPGTGAKIMLDFAGTAGAATGRLLPTGRPVDVLDVPGYGRLEVSLVDAANPMVFVRASDLGLTGTESPSEVDSRPDLLALLEKIRAVGACAMGLAATPEDASRRIPAFPMLAFVAPPKDYRSFTDQKMIRAEDVDFVSRLMFMQVMHKTYAGTGTTCTGAAAAIPGTIVNEVSRRHEGEIRIGHPAGVITIEVAAAVQGNEVTLTRAAVGRTARRLMDGYVYVVPEKIQA</sequence>
<keyword evidence="2 3" id="KW-0413">Isomerase</keyword>
<dbReference type="Proteomes" id="UP000182743">
    <property type="component" value="Unassembled WGS sequence"/>
</dbReference>
<dbReference type="EMBL" id="MIHH01000025">
    <property type="protein sequence ID" value="OIQ07801.1"/>
    <property type="molecule type" value="Genomic_DNA"/>
</dbReference>